<protein>
    <submittedName>
        <fullName evidence="1">Uncharacterized protein</fullName>
    </submittedName>
</protein>
<sequence>MRRHRRLNEMKKGGQVDAASEALRELWEASKQPKSIAIRHSLFSSKEPPPPMAGLLNPRGIAMRFYLLALFEARCRLDVGEEWTGGRPIAGRRGWADFVAIDGAYDGESGKYMRSDTKQDRDLETLRLRQVQGALRTLEKLGADRHQALVDIPTKDNGHRIYDAFSLMTESGRGRLQTPDHYSVPKVERGQAFRVPAGFFLNGWIQVLHPAEIATWLIFQALSQHFPGKHDDEGNFLYGDVRKSFGLRRDAYEDARRRLCSFGLLRLARPKSEEASIFSQPTAPRERYEPHRYQVVHGSLGEKGLDRCLKEITFLQNELRKRKS</sequence>
<evidence type="ECO:0000313" key="1">
    <source>
        <dbReference type="EMBL" id="GAA3375679.1"/>
    </source>
</evidence>
<comment type="caution">
    <text evidence="1">The sequence shown here is derived from an EMBL/GenBank/DDBJ whole genome shotgun (WGS) entry which is preliminary data.</text>
</comment>
<name>A0ABP6SGY2_9ACTN</name>
<dbReference type="EMBL" id="BAAAYL010000001">
    <property type="protein sequence ID" value="GAA3375679.1"/>
    <property type="molecule type" value="Genomic_DNA"/>
</dbReference>
<dbReference type="Proteomes" id="UP001499990">
    <property type="component" value="Unassembled WGS sequence"/>
</dbReference>
<accession>A0ABP6SGY2</accession>
<gene>
    <name evidence="1" type="ORF">GCM10020367_44420</name>
</gene>
<keyword evidence="2" id="KW-1185">Reference proteome</keyword>
<evidence type="ECO:0000313" key="2">
    <source>
        <dbReference type="Proteomes" id="UP001499990"/>
    </source>
</evidence>
<proteinExistence type="predicted"/>
<organism evidence="1 2">
    <name type="scientific">Streptomyces sannanensis</name>
    <dbReference type="NCBI Taxonomy" id="285536"/>
    <lineage>
        <taxon>Bacteria</taxon>
        <taxon>Bacillati</taxon>
        <taxon>Actinomycetota</taxon>
        <taxon>Actinomycetes</taxon>
        <taxon>Kitasatosporales</taxon>
        <taxon>Streptomycetaceae</taxon>
        <taxon>Streptomyces</taxon>
    </lineage>
</organism>
<reference evidence="2" key="1">
    <citation type="journal article" date="2019" name="Int. J. Syst. Evol. Microbiol.">
        <title>The Global Catalogue of Microorganisms (GCM) 10K type strain sequencing project: providing services to taxonomists for standard genome sequencing and annotation.</title>
        <authorList>
            <consortium name="The Broad Institute Genomics Platform"/>
            <consortium name="The Broad Institute Genome Sequencing Center for Infectious Disease"/>
            <person name="Wu L."/>
            <person name="Ma J."/>
        </authorList>
    </citation>
    <scope>NUCLEOTIDE SEQUENCE [LARGE SCALE GENOMIC DNA]</scope>
    <source>
        <strain evidence="2">JCM 9651</strain>
    </source>
</reference>